<dbReference type="PRINTS" id="PR01185">
    <property type="entry name" value="INTEGRINA"/>
</dbReference>
<feature type="chain" id="PRO_5012249666" description="Integrin alpha second immunoglobulin-like domain-containing protein" evidence="15">
    <location>
        <begin position="16"/>
        <end position="1136"/>
    </location>
</feature>
<dbReference type="Gene3D" id="2.130.10.130">
    <property type="entry name" value="Integrin alpha, N-terminal"/>
    <property type="match status" value="1"/>
</dbReference>
<dbReference type="GO" id="GO:0007160">
    <property type="term" value="P:cell-matrix adhesion"/>
    <property type="evidence" value="ECO:0007669"/>
    <property type="project" value="TreeGrafter"/>
</dbReference>
<evidence type="ECO:0000256" key="8">
    <source>
        <dbReference type="ARBA" id="ARBA00023037"/>
    </source>
</evidence>
<evidence type="ECO:0000256" key="3">
    <source>
        <dbReference type="ARBA" id="ARBA00022692"/>
    </source>
</evidence>
<dbReference type="SUPFAM" id="SSF69179">
    <property type="entry name" value="Integrin domains"/>
    <property type="match status" value="2"/>
</dbReference>
<dbReference type="GO" id="GO:0007157">
    <property type="term" value="P:heterophilic cell-cell adhesion via plasma membrane cell adhesion molecules"/>
    <property type="evidence" value="ECO:0007669"/>
    <property type="project" value="UniProtKB-ARBA"/>
</dbReference>
<feature type="transmembrane region" description="Helical" evidence="13">
    <location>
        <begin position="1074"/>
        <end position="1095"/>
    </location>
</feature>
<keyword evidence="11" id="KW-0325">Glycoprotein</keyword>
<evidence type="ECO:0000256" key="7">
    <source>
        <dbReference type="ARBA" id="ARBA00022989"/>
    </source>
</evidence>
<evidence type="ECO:0000256" key="12">
    <source>
        <dbReference type="PROSITE-ProRule" id="PRU00803"/>
    </source>
</evidence>
<feature type="repeat" description="FG-GAP" evidence="12">
    <location>
        <begin position="324"/>
        <end position="386"/>
    </location>
</feature>
<dbReference type="STRING" id="69004.A0A182QXJ7"/>
<dbReference type="Gene3D" id="1.20.5.930">
    <property type="entry name" value="Bicelle-embedded integrin alpha(iib) transmembrane segment"/>
    <property type="match status" value="1"/>
</dbReference>
<evidence type="ECO:0000256" key="4">
    <source>
        <dbReference type="ARBA" id="ARBA00022729"/>
    </source>
</evidence>
<dbReference type="GO" id="GO:0009897">
    <property type="term" value="C:external side of plasma membrane"/>
    <property type="evidence" value="ECO:0007669"/>
    <property type="project" value="TreeGrafter"/>
</dbReference>
<dbReference type="Proteomes" id="UP000075886">
    <property type="component" value="Unassembled WGS sequence"/>
</dbReference>
<comment type="subcellular location">
    <subcellularLocation>
        <location evidence="1 13">Membrane</location>
        <topology evidence="1 13">Single-pass type I membrane protein</topology>
    </subcellularLocation>
</comment>
<dbReference type="PROSITE" id="PS51470">
    <property type="entry name" value="FG_GAP"/>
    <property type="match status" value="4"/>
</dbReference>
<keyword evidence="10 13" id="KW-0675">Receptor</keyword>
<dbReference type="AlphaFoldDB" id="A0A182QXJ7"/>
<evidence type="ECO:0000256" key="15">
    <source>
        <dbReference type="SAM" id="SignalP"/>
    </source>
</evidence>
<dbReference type="SUPFAM" id="SSF69318">
    <property type="entry name" value="Integrin alpha N-terminal domain"/>
    <property type="match status" value="1"/>
</dbReference>
<dbReference type="Pfam" id="PF20805">
    <property type="entry name" value="Integrin_A_Ig_2"/>
    <property type="match status" value="1"/>
</dbReference>
<feature type="domain" description="Integrin alpha second immunoglobulin-like" evidence="16">
    <location>
        <begin position="644"/>
        <end position="778"/>
    </location>
</feature>
<reference evidence="18" key="1">
    <citation type="submission" date="2014-01" db="EMBL/GenBank/DDBJ databases">
        <title>The Genome Sequence of Anopheles farauti FAR1 (V2).</title>
        <authorList>
            <consortium name="The Broad Institute Genomics Platform"/>
            <person name="Neafsey D.E."/>
            <person name="Besansky N."/>
            <person name="Howell P."/>
            <person name="Walton C."/>
            <person name="Young S.K."/>
            <person name="Zeng Q."/>
            <person name="Gargeya S."/>
            <person name="Fitzgerald M."/>
            <person name="Haas B."/>
            <person name="Abouelleil A."/>
            <person name="Allen A.W."/>
            <person name="Alvarado L."/>
            <person name="Arachchi H.M."/>
            <person name="Berlin A.M."/>
            <person name="Chapman S.B."/>
            <person name="Gainer-Dewar J."/>
            <person name="Goldberg J."/>
            <person name="Griggs A."/>
            <person name="Gujja S."/>
            <person name="Hansen M."/>
            <person name="Howarth C."/>
            <person name="Imamovic A."/>
            <person name="Ireland A."/>
            <person name="Larimer J."/>
            <person name="McCowan C."/>
            <person name="Murphy C."/>
            <person name="Pearson M."/>
            <person name="Poon T.W."/>
            <person name="Priest M."/>
            <person name="Roberts A."/>
            <person name="Saif S."/>
            <person name="Shea T."/>
            <person name="Sisk P."/>
            <person name="Sykes S."/>
            <person name="Wortman J."/>
            <person name="Nusbaum C."/>
            <person name="Birren B."/>
        </authorList>
    </citation>
    <scope>NUCLEOTIDE SEQUENCE [LARGE SCALE GENOMIC DNA]</scope>
    <source>
        <strain evidence="18">FAR1</strain>
    </source>
</reference>
<evidence type="ECO:0000256" key="9">
    <source>
        <dbReference type="ARBA" id="ARBA00023136"/>
    </source>
</evidence>
<keyword evidence="3 13" id="KW-0812">Transmembrane</keyword>
<dbReference type="InterPro" id="IPR013517">
    <property type="entry name" value="FG-GAP"/>
</dbReference>
<feature type="repeat" description="FG-GAP" evidence="12">
    <location>
        <begin position="452"/>
        <end position="514"/>
    </location>
</feature>
<dbReference type="InterPro" id="IPR048285">
    <property type="entry name" value="Integrin_alpha_Ig-like_2"/>
</dbReference>
<feature type="repeat" description="FG-GAP" evidence="12">
    <location>
        <begin position="388"/>
        <end position="443"/>
    </location>
</feature>
<dbReference type="Pfam" id="PF01839">
    <property type="entry name" value="FG-GAP"/>
    <property type="match status" value="3"/>
</dbReference>
<organism evidence="17 18">
    <name type="scientific">Anopheles farauti</name>
    <dbReference type="NCBI Taxonomy" id="69004"/>
    <lineage>
        <taxon>Eukaryota</taxon>
        <taxon>Metazoa</taxon>
        <taxon>Ecdysozoa</taxon>
        <taxon>Arthropoda</taxon>
        <taxon>Hexapoda</taxon>
        <taxon>Insecta</taxon>
        <taxon>Pterygota</taxon>
        <taxon>Neoptera</taxon>
        <taxon>Endopterygota</taxon>
        <taxon>Diptera</taxon>
        <taxon>Nematocera</taxon>
        <taxon>Culicoidea</taxon>
        <taxon>Culicidae</taxon>
        <taxon>Anophelinae</taxon>
        <taxon>Anopheles</taxon>
    </lineage>
</organism>
<keyword evidence="4 15" id="KW-0732">Signal</keyword>
<name>A0A182QXJ7_9DIPT</name>
<dbReference type="InterPro" id="IPR028994">
    <property type="entry name" value="Integrin_alpha_N"/>
</dbReference>
<evidence type="ECO:0000256" key="2">
    <source>
        <dbReference type="ARBA" id="ARBA00008054"/>
    </source>
</evidence>
<feature type="repeat" description="FG-GAP" evidence="12">
    <location>
        <begin position="183"/>
        <end position="236"/>
    </location>
</feature>
<comment type="similarity">
    <text evidence="2 13">Belongs to the integrin alpha chain family.</text>
</comment>
<feature type="region of interest" description="Disordered" evidence="14">
    <location>
        <begin position="897"/>
        <end position="940"/>
    </location>
</feature>
<keyword evidence="5" id="KW-0677">Repeat</keyword>
<keyword evidence="8 13" id="KW-0401">Integrin</keyword>
<dbReference type="GO" id="GO:0008305">
    <property type="term" value="C:integrin complex"/>
    <property type="evidence" value="ECO:0007669"/>
    <property type="project" value="InterPro"/>
</dbReference>
<proteinExistence type="inferred from homology"/>
<dbReference type="GO" id="GO:0005178">
    <property type="term" value="F:integrin binding"/>
    <property type="evidence" value="ECO:0007669"/>
    <property type="project" value="TreeGrafter"/>
</dbReference>
<dbReference type="Gene3D" id="2.60.40.1510">
    <property type="entry name" value="ntegrin, alpha v. Chain A, domain 3"/>
    <property type="match status" value="1"/>
</dbReference>
<dbReference type="PANTHER" id="PTHR23220:SF83">
    <property type="entry name" value="INTEGRIN ALPHA-PS3-RELATED"/>
    <property type="match status" value="1"/>
</dbReference>
<feature type="signal peptide" evidence="15">
    <location>
        <begin position="1"/>
        <end position="15"/>
    </location>
</feature>
<evidence type="ECO:0000256" key="11">
    <source>
        <dbReference type="ARBA" id="ARBA00023180"/>
    </source>
</evidence>
<dbReference type="PANTHER" id="PTHR23220">
    <property type="entry name" value="INTEGRIN ALPHA"/>
    <property type="match status" value="1"/>
</dbReference>
<dbReference type="EMBL" id="AXCN02000567">
    <property type="status" value="NOT_ANNOTATED_CDS"/>
    <property type="molecule type" value="Genomic_DNA"/>
</dbReference>
<evidence type="ECO:0000256" key="1">
    <source>
        <dbReference type="ARBA" id="ARBA00004479"/>
    </source>
</evidence>
<keyword evidence="18" id="KW-1185">Reference proteome</keyword>
<dbReference type="SMART" id="SM00191">
    <property type="entry name" value="Int_alpha"/>
    <property type="match status" value="6"/>
</dbReference>
<protein>
    <recommendedName>
        <fullName evidence="16">Integrin alpha second immunoglobulin-like domain-containing protein</fullName>
    </recommendedName>
</protein>
<evidence type="ECO:0000259" key="16">
    <source>
        <dbReference type="Pfam" id="PF20805"/>
    </source>
</evidence>
<dbReference type="VEuPathDB" id="VectorBase:AFAF018876"/>
<evidence type="ECO:0000256" key="14">
    <source>
        <dbReference type="SAM" id="MobiDB-lite"/>
    </source>
</evidence>
<dbReference type="EnsemblMetazoa" id="AFAF018876-RA">
    <property type="protein sequence ID" value="AFAF018876-PA"/>
    <property type="gene ID" value="AFAF018876"/>
</dbReference>
<accession>A0A182QXJ7</accession>
<dbReference type="Gene3D" id="2.60.40.1460">
    <property type="entry name" value="Integrin domains. Chain A, domain 2"/>
    <property type="match status" value="1"/>
</dbReference>
<keyword evidence="6 13" id="KW-0130">Cell adhesion</keyword>
<evidence type="ECO:0000256" key="10">
    <source>
        <dbReference type="ARBA" id="ARBA00023170"/>
    </source>
</evidence>
<dbReference type="InterPro" id="IPR032695">
    <property type="entry name" value="Integrin_dom_sf"/>
</dbReference>
<dbReference type="InterPro" id="IPR013519">
    <property type="entry name" value="Int_alpha_beta-p"/>
</dbReference>
<evidence type="ECO:0000313" key="18">
    <source>
        <dbReference type="Proteomes" id="UP000075886"/>
    </source>
</evidence>
<dbReference type="InterPro" id="IPR000413">
    <property type="entry name" value="Integrin_alpha"/>
</dbReference>
<evidence type="ECO:0000256" key="6">
    <source>
        <dbReference type="ARBA" id="ARBA00022889"/>
    </source>
</evidence>
<dbReference type="GO" id="GO:0007229">
    <property type="term" value="P:integrin-mediated signaling pathway"/>
    <property type="evidence" value="ECO:0007669"/>
    <property type="project" value="UniProtKB-KW"/>
</dbReference>
<keyword evidence="7 13" id="KW-1133">Transmembrane helix</keyword>
<keyword evidence="9 13" id="KW-0472">Membrane</keyword>
<evidence type="ECO:0000256" key="13">
    <source>
        <dbReference type="RuleBase" id="RU003762"/>
    </source>
</evidence>
<sequence length="1136" mass="126277">MIVLMVLKLAWAANGFNLSPEANYVFKPPTLKTFIRPQRSSYFGFSVNLRTSSVIVGAPRAQSDLQYQRNINETGAIFRCSFANRTICAPFRLDRQGNTNYEDYYTQHPEIRSENKEHQMLGATVDGLGTDGGWFVACAPHRKGATASAYLLHGICYLTEGVGDIDEPDHLHRIKPLRYKDEQRKYRQSLNYMYGELGFSLHVTDDGDEVLIGAPGVMDWRGTVLRYRQTRAASGQQQPPGRRGNVYVEMNRTRRLKHECVVPNPVLHVKLSVNAYFGYAVSSARFLGTRKLLYVASAPQARGQHGEVIIFDYADDRILLEVVIVRYRTFVGQQFGEYFGYSLLTEDFNSDGLPDLAIGAPMHSRTMEHDHGTVYVLLNGGELNFDLQIKLASAYELGGRFGTSLGKIGDLNRDGYGDIAIGAPFEGDGVVYIFLGSANGVQSRPSQRLAPASAQSSVPSKQPLMFGHALSRGVDIDGNGYNDLAIGAPNGESVYVFRAYPIVRIEARINSTKRELSADGGSFAIATCWTTEYLAGRVFPVALQYTLEVDGQMGRASIVSNRTRSGTGDEYVTVGDETLCLEHIVQVQPSPTTLYKPILIELEFGIAARATTPKAGAHFCTHCAILDPRDANRVQERIPFKTGCRKETCETDLKIVSARWTDIPSPFVVGSYKRGTFEVEIENSGENAYLPQLNFTVPAFLRGAVGSVPSECQLSQAVGERVGIRCDLNSGLPLKYSARVKYALVFDLTQVRISSAGVRVQVQVLTTSKELWSRDNEMEHVLELWEFSHIDIVSKPSPREAHLVTDAAAPTQNVTQLIKLHNNGPSALNDALLYVEIPLNYTPTHSAGKQISCRIIHLSDITVRSNYNDTPLAVDWIQPASGEGLLKQTFAYFSSKQSNSLPQKEDATEDGSVPSNFTFSTKHSRDTSSESTDGEYHPFGGHPFESIAARQKRSSLWLQPAVVPRYGSFEPDDLPPTRTVYFNCAQNHSIVQCLQLQIALPTFEPGSVPIIVELQYRLDLQAIEECLEEQQDIFVVKIVSDVQKATDEGRETFRTAQKHLQTIVYRDVSVSTPIWIYVSSSFGGLLLLGAICYTMQRLGFFERHMKQEMQKLNRESIAIVQDPDEVTDEEEDISEV</sequence>
<evidence type="ECO:0000256" key="5">
    <source>
        <dbReference type="ARBA" id="ARBA00022737"/>
    </source>
</evidence>
<reference evidence="17" key="2">
    <citation type="submission" date="2020-05" db="UniProtKB">
        <authorList>
            <consortium name="EnsemblMetazoa"/>
        </authorList>
    </citation>
    <scope>IDENTIFICATION</scope>
    <source>
        <strain evidence="17">FAR1</strain>
    </source>
</reference>
<evidence type="ECO:0000313" key="17">
    <source>
        <dbReference type="EnsemblMetazoa" id="AFAF018876-PA"/>
    </source>
</evidence>
<dbReference type="GO" id="GO:0033627">
    <property type="term" value="P:cell adhesion mediated by integrin"/>
    <property type="evidence" value="ECO:0007669"/>
    <property type="project" value="TreeGrafter"/>
</dbReference>